<feature type="region of interest" description="Disordered" evidence="2">
    <location>
        <begin position="1258"/>
        <end position="1315"/>
    </location>
</feature>
<proteinExistence type="predicted"/>
<feature type="region of interest" description="Disordered" evidence="2">
    <location>
        <begin position="1330"/>
        <end position="1386"/>
    </location>
</feature>
<feature type="compositionally biased region" description="Low complexity" evidence="2">
    <location>
        <begin position="1303"/>
        <end position="1315"/>
    </location>
</feature>
<feature type="compositionally biased region" description="Polar residues" evidence="2">
    <location>
        <begin position="375"/>
        <end position="394"/>
    </location>
</feature>
<dbReference type="PROSITE" id="PS00202">
    <property type="entry name" value="RUBREDOXIN"/>
    <property type="match status" value="1"/>
</dbReference>
<dbReference type="GO" id="GO:0046872">
    <property type="term" value="F:metal ion binding"/>
    <property type="evidence" value="ECO:0007669"/>
    <property type="project" value="UniProtKB-KW"/>
</dbReference>
<feature type="compositionally biased region" description="Basic and acidic residues" evidence="2">
    <location>
        <begin position="249"/>
        <end position="259"/>
    </location>
</feature>
<feature type="compositionally biased region" description="Polar residues" evidence="2">
    <location>
        <begin position="1376"/>
        <end position="1386"/>
    </location>
</feature>
<feature type="compositionally biased region" description="Polar residues" evidence="2">
    <location>
        <begin position="425"/>
        <end position="435"/>
    </location>
</feature>
<evidence type="ECO:0000313" key="4">
    <source>
        <dbReference type="Proteomes" id="UP000629468"/>
    </source>
</evidence>
<sequence length="1929" mass="212501">MDIVSEIITNDHVHDEAPSPRKKRTKINDAAEAPPAKRTKSSTEAARPSKLLKVSKTPRASTVRTRAARNLDSQWSTVVPSDAHQVPSDLVLVDTRPRLWAMSRAELGSAFVEVSDSKCVNSISWTLTDMPIVILDNKSMVIEKTKDAGNELSMDLILIREFRSTNPSTLQKSEDTTMNQFNSRKASEGSGNDSASVPASAIFQESPSQPGTPHFNINDASKLKRGKPRNVQCNTPDELVLGTAQGVSRPHEREQRDDEPPATSTHILDTSRLSVKSTPKSKREKKQQETSHISTSESFPDTAQGISRSKKRGKVALEPLRVPPQILDPSNAAILPTPRFKLEAERQGMSHKPTNESLDPGPGVSQLKERKKANCKTQTMATPSLDPTKSNSTAPPKLVAGKIMRQMPKTLELSTDGSPLKRSDTSSFSTPLNSKLRTEGAKGKQRKDSEKSAHEPFKSGPSLKPEREGAQRNQKLEKISRKSFKRRRSPGPLNMRSACAQTSKLERRRQRTHEQRSKCSSQVSQKKELMKVINKSIPNAVARAPPVPWSSTKDSVLASLRFTKNKNPVIDVPIPKASSNATEASQLSLPTPSPAITPAPVEVAHGPSIEPLHWNSLSSKEEMSRSTPDIPMSDLENIMREQRDLKPVFHHYPDNHNLPYLNNFMQGFAEKREGISGAMLQGPPEAGNEATQQFPSEPTTPQFSMLSSIPAPTTSNSRPEHEQQKEWENHPHPPIQPVDVNFRFPPFKKYEKSQEGLVPGTSGPSLNVSKSFPEARNMHLNEHPSQHYTPDRSIPGLENIIQGQEGRFKPFCGLSPDNRLLPNLNRLPFAFAEKHDLPLGGQVEAGKIVVFQDRTQNRTDSECDESQAEKDSARIGSVESGHCWTARREFSHGDPNSTQTPLGELAKRGALRRDIYVDEFLLSQPKFECRIRSPGSGCRDVPLAQMDCKVHGRARHSPVPASPRTIAGFDGRSRSVPHPKPPPLGPRKGIKARMSNLNTVVACTSHNQVVALSDSRSLSPNLQSISSQFVRTSEPVRSSSTETISSPKDTTLVSLPGEPAPPTPYTPPFQIVAPDGASSYEQIRSKPLLPLTPTTSSANDITMVSLAEKPLSPALRAPIPIERTRMSTSPSHAPRISAAMSVSMGLSAGMPAPSTPSTQPLPLSMAALPPSLKRKGKEKAHVPEISDDESSVVQDDFRQTKKAKLWHDPVIDVSRIFGDLTAPIACSSKTRLEDLPVTQSSPFPEIPHRNSDMVVEDQLPPLSTSSPMKSAKRRGRPPKLASSISSSSKIIRPKSPRDRIKKSASSSASQSILSSQMPAQMSVVAMEDQLPPSSVSAATKPGEWRRGLSQAVKTAPSNSAPASSIASGYTPDELPSISSSVRTRSQMESSTAAAAPVQWSENGIPLPIPVEIQALVDAYINGAPIGVFASSSHLQGIWGLKLVQGKEIGYAFMGFYRVCRVLESLDEDDAYGGENEKHKEKKGKAAVVSEVSKTRVRWRFRLRWEPGGEGWQIRDPQRLTSPWWNPNLKAQELAVGPLNSSEDSDDESTQKYRLARRRNQNFPRRHCYFDQTFCSVLPLHLLAPINAEIPDAVLPRGWHCPDCGKLNFRYYLRHRRCDSSYCQDKPVARGYMVEIDRLRDPQDGMPLALPLDNVPGHIRANSRVRVWDDKMKTLIYCFETGIVGGMAKAQHIFTCNLPDLQRLPSELFNSIQVHVPLRRPTGDTHTSPYFVHSVDGVGGDAEDSSSWVTAPQCLHHAKEVMNDRGRKYGKKTTAELNINRLIIRAWVTSGSKRGSDLLQAKERCIVVMCLGCEVIISISPKSAMPPNDNQTHLPDFDKLISMESFDPQEDQLTMPEPGESVKLDSGEKESQPHLVSIPSTMKEVMGKNPKSEKVEMTLSLVHGDVLLLEGDDFEYSIKRSGTSILLFGL</sequence>
<feature type="region of interest" description="Disordered" evidence="2">
    <location>
        <begin position="168"/>
        <end position="312"/>
    </location>
</feature>
<feature type="compositionally biased region" description="Polar residues" evidence="2">
    <location>
        <begin position="168"/>
        <end position="211"/>
    </location>
</feature>
<evidence type="ECO:0000256" key="2">
    <source>
        <dbReference type="SAM" id="MobiDB-lite"/>
    </source>
</evidence>
<feature type="compositionally biased region" description="Polar residues" evidence="2">
    <location>
        <begin position="262"/>
        <end position="278"/>
    </location>
</feature>
<feature type="compositionally biased region" description="Basic and acidic residues" evidence="2">
    <location>
        <begin position="9"/>
        <end position="19"/>
    </location>
</feature>
<feature type="compositionally biased region" description="Basic and acidic residues" evidence="2">
    <location>
        <begin position="436"/>
        <end position="457"/>
    </location>
</feature>
<feature type="compositionally biased region" description="Basic and acidic residues" evidence="2">
    <location>
        <begin position="1859"/>
        <end position="1871"/>
    </location>
</feature>
<reference evidence="3 4" key="1">
    <citation type="journal article" name="Sci. Rep.">
        <title>Telomere-to-telomere assembled and centromere annotated genomes of the two main subspecies of the button mushroom Agaricus bisporus reveal especially polymorphic chromosome ends.</title>
        <authorList>
            <person name="Sonnenberg A.S.M."/>
            <person name="Sedaghat-Telgerd N."/>
            <person name="Lavrijssen B."/>
            <person name="Ohm R.A."/>
            <person name="Hendrickx P.M."/>
            <person name="Scholtmeijer K."/>
            <person name="Baars J.J.P."/>
            <person name="van Peer A."/>
        </authorList>
    </citation>
    <scope>NUCLEOTIDE SEQUENCE [LARGE SCALE GENOMIC DNA]</scope>
    <source>
        <strain evidence="3 4">H119_p4</strain>
    </source>
</reference>
<evidence type="ECO:0000313" key="3">
    <source>
        <dbReference type="EMBL" id="KAF7770271.1"/>
    </source>
</evidence>
<feature type="region of interest" description="Disordered" evidence="2">
    <location>
        <begin position="1849"/>
        <end position="1873"/>
    </location>
</feature>
<feature type="region of interest" description="Disordered" evidence="2">
    <location>
        <begin position="857"/>
        <end position="876"/>
    </location>
</feature>
<feature type="compositionally biased region" description="Basic and acidic residues" evidence="2">
    <location>
        <begin position="464"/>
        <end position="480"/>
    </location>
</feature>
<keyword evidence="1" id="KW-0479">Metal-binding</keyword>
<dbReference type="EMBL" id="JABXXO010000009">
    <property type="protein sequence ID" value="KAF7770271.1"/>
    <property type="molecule type" value="Genomic_DNA"/>
</dbReference>
<feature type="compositionally biased region" description="Basic and acidic residues" evidence="2">
    <location>
        <begin position="857"/>
        <end position="873"/>
    </location>
</feature>
<feature type="region of interest" description="Disordered" evidence="2">
    <location>
        <begin position="678"/>
        <end position="738"/>
    </location>
</feature>
<feature type="region of interest" description="Disordered" evidence="2">
    <location>
        <begin position="954"/>
        <end position="988"/>
    </location>
</feature>
<gene>
    <name evidence="3" type="ORF">Agabi119p4_6245</name>
</gene>
<feature type="region of interest" description="Disordered" evidence="2">
    <location>
        <begin position="1"/>
        <end position="60"/>
    </location>
</feature>
<feature type="compositionally biased region" description="Basic and acidic residues" evidence="2">
    <location>
        <begin position="718"/>
        <end position="731"/>
    </location>
</feature>
<feature type="compositionally biased region" description="Polar residues" evidence="2">
    <location>
        <begin position="290"/>
        <end position="307"/>
    </location>
</feature>
<organism evidence="3 4">
    <name type="scientific">Agaricus bisporus var. burnettii</name>
    <dbReference type="NCBI Taxonomy" id="192524"/>
    <lineage>
        <taxon>Eukaryota</taxon>
        <taxon>Fungi</taxon>
        <taxon>Dikarya</taxon>
        <taxon>Basidiomycota</taxon>
        <taxon>Agaricomycotina</taxon>
        <taxon>Agaricomycetes</taxon>
        <taxon>Agaricomycetidae</taxon>
        <taxon>Agaricales</taxon>
        <taxon>Agaricineae</taxon>
        <taxon>Agaricaceae</taxon>
        <taxon>Agaricus</taxon>
    </lineage>
</organism>
<feature type="compositionally biased region" description="Low complexity" evidence="2">
    <location>
        <begin position="1355"/>
        <end position="1367"/>
    </location>
</feature>
<name>A0A8H7EZF4_AGABI</name>
<feature type="compositionally biased region" description="Basic residues" evidence="2">
    <location>
        <begin position="1291"/>
        <end position="1302"/>
    </location>
</feature>
<protein>
    <submittedName>
        <fullName evidence="3">Uncharacterized protein</fullName>
    </submittedName>
</protein>
<evidence type="ECO:0000256" key="1">
    <source>
        <dbReference type="ARBA" id="ARBA00022723"/>
    </source>
</evidence>
<accession>A0A8H7EZF4</accession>
<dbReference type="InterPro" id="IPR018527">
    <property type="entry name" value="Rubredoxin_Fe_BS"/>
</dbReference>
<dbReference type="Proteomes" id="UP000629468">
    <property type="component" value="Unassembled WGS sequence"/>
</dbReference>
<feature type="region of interest" description="Disordered" evidence="2">
    <location>
        <begin position="349"/>
        <end position="526"/>
    </location>
</feature>
<feature type="compositionally biased region" description="Polar residues" evidence="2">
    <location>
        <begin position="689"/>
        <end position="717"/>
    </location>
</feature>
<feature type="region of interest" description="Disordered" evidence="2">
    <location>
        <begin position="1033"/>
        <end position="1052"/>
    </location>
</feature>
<feature type="compositionally biased region" description="Low complexity" evidence="2">
    <location>
        <begin position="1278"/>
        <end position="1290"/>
    </location>
</feature>
<comment type="caution">
    <text evidence="3">The sequence shown here is derived from an EMBL/GenBank/DDBJ whole genome shotgun (WGS) entry which is preliminary data.</text>
</comment>